<dbReference type="Proteomes" id="UP000176965">
    <property type="component" value="Unassembled WGS sequence"/>
</dbReference>
<organism evidence="1 2">
    <name type="scientific">Candidatus Taylorbacteria bacterium RIFOXYD2_FULL_36_9</name>
    <dbReference type="NCBI Taxonomy" id="1802338"/>
    <lineage>
        <taxon>Bacteria</taxon>
        <taxon>Candidatus Tayloriibacteriota</taxon>
    </lineage>
</organism>
<dbReference type="STRING" id="1802338.A2541_00525"/>
<reference evidence="1 2" key="1">
    <citation type="journal article" date="2016" name="Nat. Commun.">
        <title>Thousands of microbial genomes shed light on interconnected biogeochemical processes in an aquifer system.</title>
        <authorList>
            <person name="Anantharaman K."/>
            <person name="Brown C.T."/>
            <person name="Hug L.A."/>
            <person name="Sharon I."/>
            <person name="Castelle C.J."/>
            <person name="Probst A.J."/>
            <person name="Thomas B.C."/>
            <person name="Singh A."/>
            <person name="Wilkins M.J."/>
            <person name="Karaoz U."/>
            <person name="Brodie E.L."/>
            <person name="Williams K.H."/>
            <person name="Hubbard S.S."/>
            <person name="Banfield J.F."/>
        </authorList>
    </citation>
    <scope>NUCLEOTIDE SEQUENCE [LARGE SCALE GENOMIC DNA]</scope>
</reference>
<name>A0A1G2PDM1_9BACT</name>
<sequence>MSFEELMRKHVATVDLDIRKKPDGYSRYMDQKVTPDVLTFIADCIVNFLGGKNPDTIFTTKDIWDFPYFQKNTVAIFSKPSPINESARAEYDKFIAQPLKTLAFAKILKEEKVGVKNTYKVLQPELLEYISQNERNSLLFLVIYIEKVLSDSGFIKELNVYKDKALAGTITKDDFDLLKGKFEIFMRGYTNINGDTEIRRIFPKVLNPYAVYNMINGTEDGHMSENRFVYSDLMYNRENFRDIGKDKALTRTEGEEVVENKPELSAYKTQKAKNIIRRNHSSSEVYDSLATGEATQVHHIFPEHEFPEISAYIENLILLTPQQHNTKAHPSNHTQSIDRDYQKECLLSKIDSIERSLKQGKDIYSIESLTHVINIGLSLELSTKTTFDELRSVVKKSYL</sequence>
<evidence type="ECO:0000313" key="1">
    <source>
        <dbReference type="EMBL" id="OHA46440.1"/>
    </source>
</evidence>
<dbReference type="AlphaFoldDB" id="A0A1G2PDM1"/>
<protein>
    <recommendedName>
        <fullName evidence="3">Restriction endonuclease</fullName>
    </recommendedName>
</protein>
<accession>A0A1G2PDM1</accession>
<gene>
    <name evidence="1" type="ORF">A2541_00525</name>
</gene>
<evidence type="ECO:0000313" key="2">
    <source>
        <dbReference type="Proteomes" id="UP000176965"/>
    </source>
</evidence>
<evidence type="ECO:0008006" key="3">
    <source>
        <dbReference type="Google" id="ProtNLM"/>
    </source>
</evidence>
<proteinExistence type="predicted"/>
<dbReference type="EMBL" id="MHSQ01000030">
    <property type="protein sequence ID" value="OHA46440.1"/>
    <property type="molecule type" value="Genomic_DNA"/>
</dbReference>
<comment type="caution">
    <text evidence="1">The sequence shown here is derived from an EMBL/GenBank/DDBJ whole genome shotgun (WGS) entry which is preliminary data.</text>
</comment>